<evidence type="ECO:0000256" key="1">
    <source>
        <dbReference type="SAM" id="Phobius"/>
    </source>
</evidence>
<dbReference type="EMBL" id="POSM01000060">
    <property type="protein sequence ID" value="PNH96119.1"/>
    <property type="molecule type" value="Genomic_DNA"/>
</dbReference>
<evidence type="ECO:0008006" key="4">
    <source>
        <dbReference type="Google" id="ProtNLM"/>
    </source>
</evidence>
<keyword evidence="1" id="KW-0472">Membrane</keyword>
<keyword evidence="1" id="KW-0812">Transmembrane</keyword>
<sequence length="112" mass="11627">MQAGFSPKSKASNFKGAAALTFVVSASLATSDLVFKDDYHLVNWFGNVGSDMFKALVQFGAGEAALFAAAFYGASILSGSVIVVLAYVLIEVVWAENKISDKVVGGINSALG</sequence>
<evidence type="ECO:0000313" key="3">
    <source>
        <dbReference type="Proteomes" id="UP000236547"/>
    </source>
</evidence>
<keyword evidence="3" id="KW-1185">Reference proteome</keyword>
<reference evidence="2 3" key="1">
    <citation type="submission" date="2018-01" db="EMBL/GenBank/DDBJ databases">
        <title>Draft genome sequences of six Vibrio diazotrophicus strains isolated from deep-sea sediments of the Baltic Sea.</title>
        <authorList>
            <person name="Castillo D."/>
            <person name="Vandieken V."/>
            <person name="Chiang O."/>
            <person name="Middelboe M."/>
        </authorList>
    </citation>
    <scope>NUCLEOTIDE SEQUENCE [LARGE SCALE GENOMIC DNA]</scope>
    <source>
        <strain evidence="2 3">65.10M</strain>
    </source>
</reference>
<gene>
    <name evidence="2" type="ORF">C1O25_21985</name>
</gene>
<feature type="transmembrane region" description="Helical" evidence="1">
    <location>
        <begin position="64"/>
        <end position="90"/>
    </location>
</feature>
<evidence type="ECO:0000313" key="2">
    <source>
        <dbReference type="EMBL" id="PNH96119.1"/>
    </source>
</evidence>
<organism evidence="2 3">
    <name type="scientific">Vibrio diazotrophicus</name>
    <dbReference type="NCBI Taxonomy" id="685"/>
    <lineage>
        <taxon>Bacteria</taxon>
        <taxon>Pseudomonadati</taxon>
        <taxon>Pseudomonadota</taxon>
        <taxon>Gammaproteobacteria</taxon>
        <taxon>Vibrionales</taxon>
        <taxon>Vibrionaceae</taxon>
        <taxon>Vibrio</taxon>
    </lineage>
</organism>
<accession>A0ABX4W4E1</accession>
<proteinExistence type="predicted"/>
<name>A0ABX4W4E1_VIBDI</name>
<protein>
    <recommendedName>
        <fullName evidence="4">Pili assembly chaperone</fullName>
    </recommendedName>
</protein>
<keyword evidence="1" id="KW-1133">Transmembrane helix</keyword>
<comment type="caution">
    <text evidence="2">The sequence shown here is derived from an EMBL/GenBank/DDBJ whole genome shotgun (WGS) entry which is preliminary data.</text>
</comment>
<dbReference type="Proteomes" id="UP000236547">
    <property type="component" value="Unassembled WGS sequence"/>
</dbReference>